<sequence>MCGVATGNCFTTAGKSLPLLKECKIMELVKGRGICCENEVYFDYVDGEIVMTMYRDVPGVRMDRRAPNVIKSFSINQWEEINGYLRETLDEVEGVFDDRDDGVIEIDSEGKVHPPEAEKVLAEIQELRKAEEL</sequence>
<dbReference type="AlphaFoldDB" id="A0A0F9ITE9"/>
<reference evidence="1" key="1">
    <citation type="journal article" date="2015" name="Nature">
        <title>Complex archaea that bridge the gap between prokaryotes and eukaryotes.</title>
        <authorList>
            <person name="Spang A."/>
            <person name="Saw J.H."/>
            <person name="Jorgensen S.L."/>
            <person name="Zaremba-Niedzwiedzka K."/>
            <person name="Martijn J."/>
            <person name="Lind A.E."/>
            <person name="van Eijk R."/>
            <person name="Schleper C."/>
            <person name="Guy L."/>
            <person name="Ettema T.J."/>
        </authorList>
    </citation>
    <scope>NUCLEOTIDE SEQUENCE</scope>
</reference>
<evidence type="ECO:0000313" key="1">
    <source>
        <dbReference type="EMBL" id="KKL97075.1"/>
    </source>
</evidence>
<organism evidence="1">
    <name type="scientific">marine sediment metagenome</name>
    <dbReference type="NCBI Taxonomy" id="412755"/>
    <lineage>
        <taxon>unclassified sequences</taxon>
        <taxon>metagenomes</taxon>
        <taxon>ecological metagenomes</taxon>
    </lineage>
</organism>
<protein>
    <submittedName>
        <fullName evidence="1">Uncharacterized protein</fullName>
    </submittedName>
</protein>
<gene>
    <name evidence="1" type="ORF">LCGC14_1838070</name>
</gene>
<dbReference type="EMBL" id="LAZR01018259">
    <property type="protein sequence ID" value="KKL97075.1"/>
    <property type="molecule type" value="Genomic_DNA"/>
</dbReference>
<name>A0A0F9ITE9_9ZZZZ</name>
<accession>A0A0F9ITE9</accession>
<proteinExistence type="predicted"/>
<comment type="caution">
    <text evidence="1">The sequence shown here is derived from an EMBL/GenBank/DDBJ whole genome shotgun (WGS) entry which is preliminary data.</text>
</comment>
<feature type="non-terminal residue" evidence="1">
    <location>
        <position position="133"/>
    </location>
</feature>